<evidence type="ECO:0000313" key="1">
    <source>
        <dbReference type="EMBL" id="ROW05190.1"/>
    </source>
</evidence>
<dbReference type="EMBL" id="LJZO01000001">
    <property type="protein sequence ID" value="ROW05190.1"/>
    <property type="molecule type" value="Genomic_DNA"/>
</dbReference>
<keyword evidence="2" id="KW-1185">Reference proteome</keyword>
<evidence type="ECO:0000313" key="2">
    <source>
        <dbReference type="Proteomes" id="UP000284375"/>
    </source>
</evidence>
<comment type="caution">
    <text evidence="1">The sequence shown here is derived from an EMBL/GenBank/DDBJ whole genome shotgun (WGS) entry which is preliminary data.</text>
</comment>
<dbReference type="Proteomes" id="UP000284375">
    <property type="component" value="Unassembled WGS sequence"/>
</dbReference>
<name>A0A423WP60_CYTCH</name>
<gene>
    <name evidence="1" type="ORF">VSDG_00279</name>
</gene>
<sequence>MSQRKAGGGMIMRDDEVLVVHGPLRDVLRGRALRERDPDEVTPIHLVAALGDVGVHDLDAKAVEVLVHGPHHEGVAALQPGRAGPLDVARQLAAADHLAHQRRRQLARGAARLGRARLREPEGEVARALDPARADPRADNLGEAAVADGVAEPPPVRARRPVVLARPEGEVDVGQPGERLDLCWGGWW</sequence>
<dbReference type="AlphaFoldDB" id="A0A423WP60"/>
<protein>
    <submittedName>
        <fullName evidence="1">Uncharacterized protein</fullName>
    </submittedName>
</protein>
<accession>A0A423WP60</accession>
<reference evidence="1 2" key="1">
    <citation type="submission" date="2015-09" db="EMBL/GenBank/DDBJ databases">
        <title>Host preference determinants of Valsa canker pathogens revealed by comparative genomics.</title>
        <authorList>
            <person name="Yin Z."/>
            <person name="Huang L."/>
        </authorList>
    </citation>
    <scope>NUCLEOTIDE SEQUENCE [LARGE SCALE GENOMIC DNA]</scope>
    <source>
        <strain evidence="1 2">YSFL</strain>
    </source>
</reference>
<proteinExistence type="predicted"/>
<organism evidence="1 2">
    <name type="scientific">Cytospora chrysosperma</name>
    <name type="common">Cytospora canker fungus</name>
    <name type="synonym">Sphaeria chrysosperma</name>
    <dbReference type="NCBI Taxonomy" id="252740"/>
    <lineage>
        <taxon>Eukaryota</taxon>
        <taxon>Fungi</taxon>
        <taxon>Dikarya</taxon>
        <taxon>Ascomycota</taxon>
        <taxon>Pezizomycotina</taxon>
        <taxon>Sordariomycetes</taxon>
        <taxon>Sordariomycetidae</taxon>
        <taxon>Diaporthales</taxon>
        <taxon>Cytosporaceae</taxon>
        <taxon>Cytospora</taxon>
    </lineage>
</organism>